<evidence type="ECO:0000256" key="3">
    <source>
        <dbReference type="ARBA" id="ARBA00008731"/>
    </source>
</evidence>
<reference evidence="13" key="1">
    <citation type="journal article" date="2002" name="Science">
        <title>The draft genome of Ciona intestinalis: insights into chordate and vertebrate origins.</title>
        <authorList>
            <person name="Dehal P."/>
            <person name="Satou Y."/>
            <person name="Campbell R.K."/>
            <person name="Chapman J."/>
            <person name="Degnan B."/>
            <person name="De Tomaso A."/>
            <person name="Davidson B."/>
            <person name="Di Gregorio A."/>
            <person name="Gelpke M."/>
            <person name="Goodstein D.M."/>
            <person name="Harafuji N."/>
            <person name="Hastings K.E."/>
            <person name="Ho I."/>
            <person name="Hotta K."/>
            <person name="Huang W."/>
            <person name="Kawashima T."/>
            <person name="Lemaire P."/>
            <person name="Martinez D."/>
            <person name="Meinertzhagen I.A."/>
            <person name="Necula S."/>
            <person name="Nonaka M."/>
            <person name="Putnam N."/>
            <person name="Rash S."/>
            <person name="Saiga H."/>
            <person name="Satake M."/>
            <person name="Terry A."/>
            <person name="Yamada L."/>
            <person name="Wang H.G."/>
            <person name="Awazu S."/>
            <person name="Azumi K."/>
            <person name="Boore J."/>
            <person name="Branno M."/>
            <person name="Chin-Bow S."/>
            <person name="DeSantis R."/>
            <person name="Doyle S."/>
            <person name="Francino P."/>
            <person name="Keys D.N."/>
            <person name="Haga S."/>
            <person name="Hayashi H."/>
            <person name="Hino K."/>
            <person name="Imai K.S."/>
            <person name="Inaba K."/>
            <person name="Kano S."/>
            <person name="Kobayashi K."/>
            <person name="Kobayashi M."/>
            <person name="Lee B.I."/>
            <person name="Makabe K.W."/>
            <person name="Manohar C."/>
            <person name="Matassi G."/>
            <person name="Medina M."/>
            <person name="Mochizuki Y."/>
            <person name="Mount S."/>
            <person name="Morishita T."/>
            <person name="Miura S."/>
            <person name="Nakayama A."/>
            <person name="Nishizaka S."/>
            <person name="Nomoto H."/>
            <person name="Ohta F."/>
            <person name="Oishi K."/>
            <person name="Rigoutsos I."/>
            <person name="Sano M."/>
            <person name="Sasaki A."/>
            <person name="Sasakura Y."/>
            <person name="Shoguchi E."/>
            <person name="Shin-i T."/>
            <person name="Spagnuolo A."/>
            <person name="Stainier D."/>
            <person name="Suzuki M.M."/>
            <person name="Tassy O."/>
            <person name="Takatori N."/>
            <person name="Tokuoka M."/>
            <person name="Yagi K."/>
            <person name="Yoshizaki F."/>
            <person name="Wada S."/>
            <person name="Zhang C."/>
            <person name="Hyatt P.D."/>
            <person name="Larimer F."/>
            <person name="Detter C."/>
            <person name="Doggett N."/>
            <person name="Glavina T."/>
            <person name="Hawkins T."/>
            <person name="Richardson P."/>
            <person name="Lucas S."/>
            <person name="Kohara Y."/>
            <person name="Levine M."/>
            <person name="Satoh N."/>
            <person name="Rokhsar D.S."/>
        </authorList>
    </citation>
    <scope>NUCLEOTIDE SEQUENCE [LARGE SCALE GENOMIC DNA]</scope>
</reference>
<dbReference type="FunCoup" id="F6T4M6">
    <property type="interactions" value="3"/>
</dbReference>
<evidence type="ECO:0000256" key="8">
    <source>
        <dbReference type="ARBA" id="ARBA00023018"/>
    </source>
</evidence>
<dbReference type="Proteomes" id="UP000008144">
    <property type="component" value="Chromosome 9"/>
</dbReference>
<evidence type="ECO:0000256" key="4">
    <source>
        <dbReference type="ARBA" id="ARBA00022692"/>
    </source>
</evidence>
<evidence type="ECO:0000313" key="13">
    <source>
        <dbReference type="Proteomes" id="UP000008144"/>
    </source>
</evidence>
<dbReference type="InterPro" id="IPR026765">
    <property type="entry name" value="Tmem163"/>
</dbReference>
<dbReference type="GO" id="GO:0031901">
    <property type="term" value="C:early endosome membrane"/>
    <property type="evidence" value="ECO:0007669"/>
    <property type="project" value="UniProtKB-SubCell"/>
</dbReference>
<dbReference type="GeneTree" id="ENSGT00390000001170"/>
<evidence type="ECO:0000256" key="9">
    <source>
        <dbReference type="ARBA" id="ARBA00023136"/>
    </source>
</evidence>
<dbReference type="GO" id="GO:0030672">
    <property type="term" value="C:synaptic vesicle membrane"/>
    <property type="evidence" value="ECO:0007669"/>
    <property type="project" value="UniProtKB-SubCell"/>
</dbReference>
<dbReference type="EMBL" id="EAAA01002898">
    <property type="status" value="NOT_ANNOTATED_CDS"/>
    <property type="molecule type" value="Genomic_DNA"/>
</dbReference>
<evidence type="ECO:0000256" key="5">
    <source>
        <dbReference type="ARBA" id="ARBA00022753"/>
    </source>
</evidence>
<proteinExistence type="inferred from homology"/>
<evidence type="ECO:0000256" key="1">
    <source>
        <dbReference type="ARBA" id="ARBA00004146"/>
    </source>
</evidence>
<dbReference type="Gene3D" id="1.20.1510.10">
    <property type="entry name" value="Cation efflux protein transmembrane domain"/>
    <property type="match status" value="1"/>
</dbReference>
<keyword evidence="13" id="KW-1185">Reference proteome</keyword>
<evidence type="ECO:0000256" key="10">
    <source>
        <dbReference type="ARBA" id="ARBA00023329"/>
    </source>
</evidence>
<reference evidence="12" key="4">
    <citation type="submission" date="2025-09" db="UniProtKB">
        <authorList>
            <consortium name="Ensembl"/>
        </authorList>
    </citation>
    <scope>IDENTIFICATION</scope>
</reference>
<reference evidence="12" key="3">
    <citation type="submission" date="2025-08" db="UniProtKB">
        <authorList>
            <consortium name="Ensembl"/>
        </authorList>
    </citation>
    <scope>IDENTIFICATION</scope>
</reference>
<keyword evidence="8" id="KW-0770">Synapse</keyword>
<comment type="similarity">
    <text evidence="3">Belongs to the TMEM163 family.</text>
</comment>
<feature type="transmembrane region" description="Helical" evidence="11">
    <location>
        <begin position="136"/>
        <end position="162"/>
    </location>
</feature>
<dbReference type="PANTHER" id="PTHR31937">
    <property type="entry name" value="TRANSMEMBRANE PROTEIN 163"/>
    <property type="match status" value="1"/>
</dbReference>
<accession>F6T4M6</accession>
<feature type="transmembrane region" description="Helical" evidence="11">
    <location>
        <begin position="174"/>
        <end position="198"/>
    </location>
</feature>
<keyword evidence="10" id="KW-0968">Cytoplasmic vesicle</keyword>
<evidence type="ECO:0000256" key="2">
    <source>
        <dbReference type="ARBA" id="ARBA00004644"/>
    </source>
</evidence>
<dbReference type="PANTHER" id="PTHR31937:SF2">
    <property type="entry name" value="TRANSMEMBRANE PROTEIN 163"/>
    <property type="match status" value="1"/>
</dbReference>
<evidence type="ECO:0000313" key="12">
    <source>
        <dbReference type="Ensembl" id="ENSCINP00000024121.2"/>
    </source>
</evidence>
<dbReference type="HOGENOM" id="CLU_1374968_0_0_1"/>
<dbReference type="InParanoid" id="F6T4M6"/>
<evidence type="ECO:0000256" key="11">
    <source>
        <dbReference type="SAM" id="Phobius"/>
    </source>
</evidence>
<feature type="transmembrane region" description="Helical" evidence="11">
    <location>
        <begin position="100"/>
        <end position="124"/>
    </location>
</feature>
<dbReference type="SUPFAM" id="SSF161111">
    <property type="entry name" value="Cation efflux protein transmembrane domain-like"/>
    <property type="match status" value="1"/>
</dbReference>
<dbReference type="AlphaFoldDB" id="F6T4M6"/>
<organism evidence="12 13">
    <name type="scientific">Ciona intestinalis</name>
    <name type="common">Transparent sea squirt</name>
    <name type="synonym">Ascidia intestinalis</name>
    <dbReference type="NCBI Taxonomy" id="7719"/>
    <lineage>
        <taxon>Eukaryota</taxon>
        <taxon>Metazoa</taxon>
        <taxon>Chordata</taxon>
        <taxon>Tunicata</taxon>
        <taxon>Ascidiacea</taxon>
        <taxon>Phlebobranchia</taxon>
        <taxon>Cionidae</taxon>
        <taxon>Ciona</taxon>
    </lineage>
</organism>
<name>F6T4M6_CIOIN</name>
<reference evidence="12" key="2">
    <citation type="journal article" date="2008" name="Genome Biol.">
        <title>Improved genome assembly and evidence-based global gene model set for the chordate Ciona intestinalis: new insight into intron and operon populations.</title>
        <authorList>
            <person name="Satou Y."/>
            <person name="Mineta K."/>
            <person name="Ogasawara M."/>
            <person name="Sasakura Y."/>
            <person name="Shoguchi E."/>
            <person name="Ueno K."/>
            <person name="Yamada L."/>
            <person name="Matsumoto J."/>
            <person name="Wasserscheid J."/>
            <person name="Dewar K."/>
            <person name="Wiley G.B."/>
            <person name="Macmil S.L."/>
            <person name="Roe B.A."/>
            <person name="Zeller R.W."/>
            <person name="Hastings K.E."/>
            <person name="Lemaire P."/>
            <person name="Lindquist E."/>
            <person name="Endo T."/>
            <person name="Hotta K."/>
            <person name="Inaba K."/>
        </authorList>
    </citation>
    <scope>NUCLEOTIDE SEQUENCE [LARGE SCALE GENOMIC DNA]</scope>
    <source>
        <strain evidence="12">wild type</strain>
    </source>
</reference>
<dbReference type="InterPro" id="IPR027469">
    <property type="entry name" value="Cation_efflux_TMD_sf"/>
</dbReference>
<evidence type="ECO:0000256" key="6">
    <source>
        <dbReference type="ARBA" id="ARBA00022833"/>
    </source>
</evidence>
<keyword evidence="4 11" id="KW-0812">Transmembrane</keyword>
<evidence type="ECO:0000256" key="7">
    <source>
        <dbReference type="ARBA" id="ARBA00022989"/>
    </source>
</evidence>
<evidence type="ECO:0008006" key="14">
    <source>
        <dbReference type="Google" id="ProtNLM"/>
    </source>
</evidence>
<dbReference type="Ensembl" id="ENSCINT00000024367.2">
    <property type="protein sequence ID" value="ENSCINP00000024121.2"/>
    <property type="gene ID" value="ENSCING00000013060.2"/>
</dbReference>
<keyword evidence="5" id="KW-0967">Endosome</keyword>
<keyword evidence="9 11" id="KW-0472">Membrane</keyword>
<protein>
    <recommendedName>
        <fullName evidence="14">Transmembrane protein 163</fullName>
    </recommendedName>
</protein>
<sequence length="199" mass="21980">MMETNNSHELHNVMNGNEKKMYDATGNKTVDVSTSKEQDGIKIKLDQSDEKCLIKSDDTSTQCTINKWRRSAVVVSWISIFVTLAIAIIEFVVAKNENSAAAFGLAFSSLLDMLSSIVVLWRYYHAYETFSYRREHISCTVLGSVFIISSIGISVRAILGLLDGVSPDMSEKGLTMLVATSIFATCACFILFVVKVLIA</sequence>
<keyword evidence="6" id="KW-0862">Zinc</keyword>
<feature type="transmembrane region" description="Helical" evidence="11">
    <location>
        <begin position="72"/>
        <end position="94"/>
    </location>
</feature>
<comment type="subcellular location">
    <subcellularLocation>
        <location evidence="2">Cytoplasmic vesicle</location>
        <location evidence="2">Secretory vesicle</location>
        <location evidence="2">Synaptic vesicle membrane</location>
        <topology evidence="2">Multi-pass membrane protein</topology>
    </subcellularLocation>
    <subcellularLocation>
        <location evidence="1">Early endosome membrane</location>
    </subcellularLocation>
</comment>
<keyword evidence="7 11" id="KW-1133">Transmembrane helix</keyword>